<reference evidence="2" key="1">
    <citation type="journal article" date="2019" name="Int. J. Syst. Evol. Microbiol.">
        <title>The Global Catalogue of Microorganisms (GCM) 10K type strain sequencing project: providing services to taxonomists for standard genome sequencing and annotation.</title>
        <authorList>
            <consortium name="The Broad Institute Genomics Platform"/>
            <consortium name="The Broad Institute Genome Sequencing Center for Infectious Disease"/>
            <person name="Wu L."/>
            <person name="Ma J."/>
        </authorList>
    </citation>
    <scope>NUCLEOTIDE SEQUENCE [LARGE SCALE GENOMIC DNA]</scope>
    <source>
        <strain evidence="2">CCUG 62982</strain>
    </source>
</reference>
<evidence type="ECO:0000313" key="1">
    <source>
        <dbReference type="EMBL" id="MFD0947720.1"/>
    </source>
</evidence>
<keyword evidence="2" id="KW-1185">Reference proteome</keyword>
<name>A0ABW3H8A4_9SPHN</name>
<dbReference type="Pfam" id="PF13671">
    <property type="entry name" value="AAA_33"/>
    <property type="match status" value="1"/>
</dbReference>
<comment type="caution">
    <text evidence="1">The sequence shown here is derived from an EMBL/GenBank/DDBJ whole genome shotgun (WGS) entry which is preliminary data.</text>
</comment>
<dbReference type="SUPFAM" id="SSF56112">
    <property type="entry name" value="Protein kinase-like (PK-like)"/>
    <property type="match status" value="1"/>
</dbReference>
<dbReference type="SUPFAM" id="SSF52540">
    <property type="entry name" value="P-loop containing nucleoside triphosphate hydrolases"/>
    <property type="match status" value="1"/>
</dbReference>
<dbReference type="RefSeq" id="WP_264945444.1">
    <property type="nucleotide sequence ID" value="NZ_JAPDRA010000008.1"/>
</dbReference>
<dbReference type="Proteomes" id="UP001596977">
    <property type="component" value="Unassembled WGS sequence"/>
</dbReference>
<sequence length="527" mass="54538">MEPWPHPGAARADAAPGEVLGFLESGGLPGGGRVRRIDTHAAHVLLAGERAWKLKRPIDLGYLDFSTPERRRAALAAELSLNRRTAPGLYLGLHPVTRGADGALMIGGAGEPVDWLLEMLRFPDDALLDQRARRGLIDAALMGRLAERLHAFHADAEVALTPGGAERIGAVIAGNAASFAACAGAFDPGAVADLLDRQRAQLARHAALLDARAAAGRVRHCHGDLHLANIALIDGEPVPFDCLEFDEALATTDILYDLAFALMDLWHRGLHAEANALFNRYLDLSALDEDGVAAMPLFLSIRAAVRAHVAAARAAGGGGAAALAEARDYLRLARELLDPVPPLLVAIGGRSGTGKSTLARAIGGSIGIAPGARVLRSDVLRKRLAGLAPEIRMAGEAYSPEAGARVYAALEVAAGAALAAGSSAIADAAFLKPGERDAVRAAAEAAGACFAGLWLEAGIGTRLARVAARSGDASDADGRVVRMQARQATGPVRGWIRLAAGGPVAQIAAAALRRIARIAPASLGRSG</sequence>
<dbReference type="InterPro" id="IPR052732">
    <property type="entry name" value="Cell-binding_unc_protein"/>
</dbReference>
<evidence type="ECO:0000313" key="2">
    <source>
        <dbReference type="Proteomes" id="UP001596977"/>
    </source>
</evidence>
<gene>
    <name evidence="1" type="ORF">ACFQ1E_15335</name>
</gene>
<dbReference type="InterPro" id="IPR027417">
    <property type="entry name" value="P-loop_NTPase"/>
</dbReference>
<dbReference type="InterPro" id="IPR011009">
    <property type="entry name" value="Kinase-like_dom_sf"/>
</dbReference>
<accession>A0ABW3H8A4</accession>
<dbReference type="Gene3D" id="3.40.50.300">
    <property type="entry name" value="P-loop containing nucleotide triphosphate hydrolases"/>
    <property type="match status" value="1"/>
</dbReference>
<proteinExistence type="predicted"/>
<dbReference type="PANTHER" id="PTHR43883:SF1">
    <property type="entry name" value="GLUCONOKINASE"/>
    <property type="match status" value="1"/>
</dbReference>
<dbReference type="PANTHER" id="PTHR43883">
    <property type="entry name" value="SLR0207 PROTEIN"/>
    <property type="match status" value="1"/>
</dbReference>
<protein>
    <submittedName>
        <fullName evidence="1">AAA family ATPase</fullName>
    </submittedName>
</protein>
<dbReference type="EMBL" id="JBHTJG010000008">
    <property type="protein sequence ID" value="MFD0947720.1"/>
    <property type="molecule type" value="Genomic_DNA"/>
</dbReference>
<organism evidence="1 2">
    <name type="scientific">Sphingomonas canadensis</name>
    <dbReference type="NCBI Taxonomy" id="1219257"/>
    <lineage>
        <taxon>Bacteria</taxon>
        <taxon>Pseudomonadati</taxon>
        <taxon>Pseudomonadota</taxon>
        <taxon>Alphaproteobacteria</taxon>
        <taxon>Sphingomonadales</taxon>
        <taxon>Sphingomonadaceae</taxon>
        <taxon>Sphingomonas</taxon>
    </lineage>
</organism>